<dbReference type="Pfam" id="PF04199">
    <property type="entry name" value="Cyclase"/>
    <property type="match status" value="1"/>
</dbReference>
<evidence type="ECO:0000313" key="2">
    <source>
        <dbReference type="Proteomes" id="UP000218238"/>
    </source>
</evidence>
<dbReference type="PANTHER" id="PTHR31118:SF12">
    <property type="entry name" value="CYCLASE-LIKE PROTEIN 2"/>
    <property type="match status" value="1"/>
</dbReference>
<dbReference type="InterPro" id="IPR037175">
    <property type="entry name" value="KFase_sf"/>
</dbReference>
<sequence>MLSGYLNAPISFHQEGIGIDKYTAEKLILPAVVIDICKQINDNTNFDYKLNITDVITWEKQHGKIPSGCVVLLHTGWAKKWENANDFMPQDKDGNIHFPGFSRDVSEFLLTERQIAGLGIDTHGVDAGIDTEFSVNRLLLEKPRIVLENLSNLDKLPPTGITIAIAPLRLRDGSGSPVGVLALF</sequence>
<protein>
    <submittedName>
        <fullName evidence="1">Cyclase</fullName>
    </submittedName>
</protein>
<dbReference type="SUPFAM" id="SSF102198">
    <property type="entry name" value="Putative cyclase"/>
    <property type="match status" value="1"/>
</dbReference>
<reference evidence="1 2" key="1">
    <citation type="submission" date="2017-08" db="EMBL/GenBank/DDBJ databases">
        <title>Draft genome sequence of filamentous cyanobacterium Calothrix elsteri CCALA 953.</title>
        <authorList>
            <person name="Gagunashvili A.N."/>
            <person name="Elster J."/>
            <person name="Andresson O.S."/>
        </authorList>
    </citation>
    <scope>NUCLEOTIDE SEQUENCE [LARGE SCALE GENOMIC DNA]</scope>
    <source>
        <strain evidence="1 2">CCALA 953</strain>
    </source>
</reference>
<dbReference type="GO" id="GO:0004061">
    <property type="term" value="F:arylformamidase activity"/>
    <property type="evidence" value="ECO:0007669"/>
    <property type="project" value="InterPro"/>
</dbReference>
<name>A0A2A2TCA5_9CYAN</name>
<dbReference type="AlphaFoldDB" id="A0A2A2TCA5"/>
<organism evidence="1 2">
    <name type="scientific">Brunnivagina elsteri CCALA 953</name>
    <dbReference type="NCBI Taxonomy" id="987040"/>
    <lineage>
        <taxon>Bacteria</taxon>
        <taxon>Bacillati</taxon>
        <taxon>Cyanobacteriota</taxon>
        <taxon>Cyanophyceae</taxon>
        <taxon>Nostocales</taxon>
        <taxon>Calotrichaceae</taxon>
        <taxon>Brunnivagina</taxon>
    </lineage>
</organism>
<dbReference type="InterPro" id="IPR007325">
    <property type="entry name" value="KFase/CYL"/>
</dbReference>
<comment type="caution">
    <text evidence="1">The sequence shown here is derived from an EMBL/GenBank/DDBJ whole genome shotgun (WGS) entry which is preliminary data.</text>
</comment>
<accession>A0A2A2TCA5</accession>
<keyword evidence="2" id="KW-1185">Reference proteome</keyword>
<dbReference type="Gene3D" id="3.50.30.50">
    <property type="entry name" value="Putative cyclase"/>
    <property type="match status" value="1"/>
</dbReference>
<proteinExistence type="predicted"/>
<dbReference type="EMBL" id="NTFS01000397">
    <property type="protein sequence ID" value="PAX51427.1"/>
    <property type="molecule type" value="Genomic_DNA"/>
</dbReference>
<evidence type="ECO:0000313" key="1">
    <source>
        <dbReference type="EMBL" id="PAX51427.1"/>
    </source>
</evidence>
<dbReference type="OrthoDB" id="5365325at2"/>
<dbReference type="GO" id="GO:0019441">
    <property type="term" value="P:L-tryptophan catabolic process to kynurenine"/>
    <property type="evidence" value="ECO:0007669"/>
    <property type="project" value="InterPro"/>
</dbReference>
<dbReference type="PANTHER" id="PTHR31118">
    <property type="entry name" value="CYCLASE-LIKE PROTEIN 2"/>
    <property type="match status" value="1"/>
</dbReference>
<dbReference type="Proteomes" id="UP000218238">
    <property type="component" value="Unassembled WGS sequence"/>
</dbReference>
<dbReference type="RefSeq" id="WP_095724227.1">
    <property type="nucleotide sequence ID" value="NZ_NTFS01000397.1"/>
</dbReference>
<gene>
    <name evidence="1" type="ORF">CK510_24855</name>
</gene>